<organism evidence="3 4">
    <name type="scientific">Caenorhabditis japonica</name>
    <dbReference type="NCBI Taxonomy" id="281687"/>
    <lineage>
        <taxon>Eukaryota</taxon>
        <taxon>Metazoa</taxon>
        <taxon>Ecdysozoa</taxon>
        <taxon>Nematoda</taxon>
        <taxon>Chromadorea</taxon>
        <taxon>Rhabditida</taxon>
        <taxon>Rhabditina</taxon>
        <taxon>Rhabditomorpha</taxon>
        <taxon>Rhabditoidea</taxon>
        <taxon>Rhabditidae</taxon>
        <taxon>Peloderinae</taxon>
        <taxon>Caenorhabditis</taxon>
    </lineage>
</organism>
<dbReference type="Proteomes" id="UP000005237">
    <property type="component" value="Unassembled WGS sequence"/>
</dbReference>
<feature type="transmembrane region" description="Helical" evidence="2">
    <location>
        <begin position="32"/>
        <end position="60"/>
    </location>
</feature>
<name>A0A8R1DYW3_CAEJA</name>
<keyword evidence="2" id="KW-1133">Transmembrane helix</keyword>
<feature type="compositionally biased region" description="Basic and acidic residues" evidence="1">
    <location>
        <begin position="84"/>
        <end position="93"/>
    </location>
</feature>
<evidence type="ECO:0000256" key="2">
    <source>
        <dbReference type="SAM" id="Phobius"/>
    </source>
</evidence>
<protein>
    <submittedName>
        <fullName evidence="3">Uncharacterized protein</fullName>
    </submittedName>
</protein>
<keyword evidence="4" id="KW-1185">Reference proteome</keyword>
<evidence type="ECO:0000313" key="4">
    <source>
        <dbReference type="Proteomes" id="UP000005237"/>
    </source>
</evidence>
<sequence>MVSNSTSQYLKTLIVADGVYYEYNSSTNTPAWFFYVGFLSVFFCLVTCFCWLLVAVITLARDKPCNHVVRDATVIVATVEEETESKPNPKESTNRSQRSSKKLNSRRSENDRSEGGRCAIEME</sequence>
<feature type="region of interest" description="Disordered" evidence="1">
    <location>
        <begin position="80"/>
        <end position="123"/>
    </location>
</feature>
<proteinExistence type="predicted"/>
<accession>A0A8R1DYW3</accession>
<dbReference type="EnsemblMetazoa" id="CJA15075.1">
    <property type="protein sequence ID" value="CJA15075.1"/>
    <property type="gene ID" value="WBGene00134279"/>
</dbReference>
<keyword evidence="2" id="KW-0472">Membrane</keyword>
<feature type="compositionally biased region" description="Basic and acidic residues" evidence="1">
    <location>
        <begin position="106"/>
        <end position="115"/>
    </location>
</feature>
<evidence type="ECO:0000256" key="1">
    <source>
        <dbReference type="SAM" id="MobiDB-lite"/>
    </source>
</evidence>
<reference evidence="3" key="2">
    <citation type="submission" date="2022-06" db="UniProtKB">
        <authorList>
            <consortium name="EnsemblMetazoa"/>
        </authorList>
    </citation>
    <scope>IDENTIFICATION</scope>
    <source>
        <strain evidence="3">DF5081</strain>
    </source>
</reference>
<keyword evidence="2" id="KW-0812">Transmembrane</keyword>
<evidence type="ECO:0000313" key="3">
    <source>
        <dbReference type="EnsemblMetazoa" id="CJA15075.1"/>
    </source>
</evidence>
<dbReference type="AlphaFoldDB" id="A0A8R1DYW3"/>
<reference evidence="4" key="1">
    <citation type="submission" date="2010-08" db="EMBL/GenBank/DDBJ databases">
        <authorList>
            <consortium name="Caenorhabditis japonica Sequencing Consortium"/>
            <person name="Wilson R.K."/>
        </authorList>
    </citation>
    <scope>NUCLEOTIDE SEQUENCE [LARGE SCALE GENOMIC DNA]</scope>
    <source>
        <strain evidence="4">DF5081</strain>
    </source>
</reference>